<dbReference type="RefSeq" id="WP_160661140.1">
    <property type="nucleotide sequence ID" value="NZ_CP060052.1"/>
</dbReference>
<name>A0A7G6VTR1_9SPHN</name>
<evidence type="ECO:0000313" key="1">
    <source>
        <dbReference type="EMBL" id="QNE05126.1"/>
    </source>
</evidence>
<sequence length="188" mass="20756">MKSIGENLASVMDELVQQARHTAIEHDDRTLQEFAWKLKGLGDAENDDETMGLLRGVSVPEGFRHARYTIYEVIGSGPNGELLLGDPKPGGRLIDGRMGCLDLKRLVRTALVFTSDPDTTSMGPGRWLESFTLPIRDPGTLELGLVVEPREINDGSFPARVQATIRMVEERRTSVRKSRSAYIGMAST</sequence>
<accession>A0A7G6VTR1</accession>
<organism evidence="1 2">
    <name type="scientific">Croceicoccus marinus</name>
    <dbReference type="NCBI Taxonomy" id="450378"/>
    <lineage>
        <taxon>Bacteria</taxon>
        <taxon>Pseudomonadati</taxon>
        <taxon>Pseudomonadota</taxon>
        <taxon>Alphaproteobacteria</taxon>
        <taxon>Sphingomonadales</taxon>
        <taxon>Erythrobacteraceae</taxon>
        <taxon>Croceicoccus</taxon>
    </lineage>
</organism>
<gene>
    <name evidence="1" type="ORF">H4O24_14770</name>
</gene>
<proteinExistence type="predicted"/>
<dbReference type="AlphaFoldDB" id="A0A7G6VTR1"/>
<dbReference type="EMBL" id="CP060052">
    <property type="protein sequence ID" value="QNE05126.1"/>
    <property type="molecule type" value="Genomic_DNA"/>
</dbReference>
<evidence type="ECO:0000313" key="2">
    <source>
        <dbReference type="Proteomes" id="UP000515297"/>
    </source>
</evidence>
<reference evidence="1 2" key="1">
    <citation type="submission" date="2020-08" db="EMBL/GenBank/DDBJ databases">
        <authorList>
            <person name="Liu G."/>
            <person name="Sun C."/>
        </authorList>
    </citation>
    <scope>NUCLEOTIDE SEQUENCE [LARGE SCALE GENOMIC DNA]</scope>
    <source>
        <strain evidence="1 2">OT19</strain>
    </source>
</reference>
<protein>
    <submittedName>
        <fullName evidence="1">Uncharacterized protein</fullName>
    </submittedName>
</protein>
<dbReference type="Proteomes" id="UP000515297">
    <property type="component" value="Chromosome"/>
</dbReference>